<dbReference type="Gene3D" id="2.60.40.10">
    <property type="entry name" value="Immunoglobulins"/>
    <property type="match status" value="1"/>
</dbReference>
<organism evidence="1 2">
    <name type="scientific">Bemisia tabaci</name>
    <name type="common">Sweetpotato whitefly</name>
    <name type="synonym">Aleurodes tabaci</name>
    <dbReference type="NCBI Taxonomy" id="7038"/>
    <lineage>
        <taxon>Eukaryota</taxon>
        <taxon>Metazoa</taxon>
        <taxon>Ecdysozoa</taxon>
        <taxon>Arthropoda</taxon>
        <taxon>Hexapoda</taxon>
        <taxon>Insecta</taxon>
        <taxon>Pterygota</taxon>
        <taxon>Neoptera</taxon>
        <taxon>Paraneoptera</taxon>
        <taxon>Hemiptera</taxon>
        <taxon>Sternorrhyncha</taxon>
        <taxon>Aleyrodoidea</taxon>
        <taxon>Aleyrodidae</taxon>
        <taxon>Aleyrodinae</taxon>
        <taxon>Bemisia</taxon>
    </lineage>
</organism>
<evidence type="ECO:0000313" key="2">
    <source>
        <dbReference type="Proteomes" id="UP001152759"/>
    </source>
</evidence>
<proteinExistence type="predicted"/>
<evidence type="ECO:0000313" key="1">
    <source>
        <dbReference type="EMBL" id="CAH0395482.1"/>
    </source>
</evidence>
<dbReference type="AlphaFoldDB" id="A0A9P0APU3"/>
<name>A0A9P0APU3_BEMTA</name>
<dbReference type="InterPro" id="IPR013783">
    <property type="entry name" value="Ig-like_fold"/>
</dbReference>
<dbReference type="InterPro" id="IPR036179">
    <property type="entry name" value="Ig-like_dom_sf"/>
</dbReference>
<sequence>MEVELSEKDLGFLVEPGDQVVTKGRTLRLDCKPAVARPYSVTWFDGYFTGSMVPVNLSDPRIRVENNGSLTYKKFKVRTSSLTPLA</sequence>
<dbReference type="Proteomes" id="UP001152759">
    <property type="component" value="Chromosome 9"/>
</dbReference>
<reference evidence="1" key="1">
    <citation type="submission" date="2021-12" db="EMBL/GenBank/DDBJ databases">
        <authorList>
            <person name="King R."/>
        </authorList>
    </citation>
    <scope>NUCLEOTIDE SEQUENCE</scope>
</reference>
<gene>
    <name evidence="1" type="ORF">BEMITA_LOCUS13663</name>
</gene>
<dbReference type="EMBL" id="OU963870">
    <property type="protein sequence ID" value="CAH0395482.1"/>
    <property type="molecule type" value="Genomic_DNA"/>
</dbReference>
<protein>
    <submittedName>
        <fullName evidence="1">Uncharacterized protein</fullName>
    </submittedName>
</protein>
<keyword evidence="2" id="KW-1185">Reference proteome</keyword>
<dbReference type="SUPFAM" id="SSF48726">
    <property type="entry name" value="Immunoglobulin"/>
    <property type="match status" value="1"/>
</dbReference>
<accession>A0A9P0APU3</accession>